<feature type="domain" description="Response regulatory" evidence="10">
    <location>
        <begin position="1028"/>
        <end position="1150"/>
    </location>
</feature>
<dbReference type="PRINTS" id="PR00344">
    <property type="entry name" value="BCTRLSENSOR"/>
</dbReference>
<dbReference type="CDD" id="cd19410">
    <property type="entry name" value="HK9-like_sensor"/>
    <property type="match status" value="1"/>
</dbReference>
<dbReference type="InterPro" id="IPR029016">
    <property type="entry name" value="GAF-like_dom_sf"/>
</dbReference>
<dbReference type="PROSITE" id="PS50110">
    <property type="entry name" value="RESPONSE_REGULATORY"/>
    <property type="match status" value="3"/>
</dbReference>
<feature type="domain" description="Response regulatory" evidence="10">
    <location>
        <begin position="882"/>
        <end position="998"/>
    </location>
</feature>
<keyword evidence="5" id="KW-0418">Kinase</keyword>
<feature type="coiled-coil region" evidence="7">
    <location>
        <begin position="155"/>
        <end position="182"/>
    </location>
</feature>
<dbReference type="PANTHER" id="PTHR43047">
    <property type="entry name" value="TWO-COMPONENT HISTIDINE PROTEIN KINASE"/>
    <property type="match status" value="1"/>
</dbReference>
<comment type="caution">
    <text evidence="11">The sequence shown here is derived from an EMBL/GenBank/DDBJ whole genome shotgun (WGS) entry which is preliminary data.</text>
</comment>
<evidence type="ECO:0000256" key="2">
    <source>
        <dbReference type="ARBA" id="ARBA00012438"/>
    </source>
</evidence>
<dbReference type="Pfam" id="PF02518">
    <property type="entry name" value="HATPase_c"/>
    <property type="match status" value="1"/>
</dbReference>
<dbReference type="Pfam" id="PF00072">
    <property type="entry name" value="Response_reg"/>
    <property type="match status" value="3"/>
</dbReference>
<feature type="modified residue" description="4-aspartylphosphate" evidence="6">
    <location>
        <position position="931"/>
    </location>
</feature>
<dbReference type="RefSeq" id="WP_264510259.1">
    <property type="nucleotide sequence ID" value="NZ_JAPDDR010000001.1"/>
</dbReference>
<proteinExistence type="predicted"/>
<feature type="coiled-coil region" evidence="7">
    <location>
        <begin position="379"/>
        <end position="473"/>
    </location>
</feature>
<dbReference type="Pfam" id="PF00512">
    <property type="entry name" value="HisKA"/>
    <property type="match status" value="1"/>
</dbReference>
<evidence type="ECO:0000256" key="8">
    <source>
        <dbReference type="SAM" id="Phobius"/>
    </source>
</evidence>
<comment type="catalytic activity">
    <reaction evidence="1">
        <text>ATP + protein L-histidine = ADP + protein N-phospho-L-histidine.</text>
        <dbReference type="EC" id="2.7.13.3"/>
    </reaction>
</comment>
<evidence type="ECO:0000313" key="11">
    <source>
        <dbReference type="EMBL" id="MCW1912138.1"/>
    </source>
</evidence>
<dbReference type="SUPFAM" id="SSF55874">
    <property type="entry name" value="ATPase domain of HSP90 chaperone/DNA topoisomerase II/histidine kinase"/>
    <property type="match status" value="1"/>
</dbReference>
<dbReference type="Pfam" id="PF05227">
    <property type="entry name" value="CHASE3"/>
    <property type="match status" value="1"/>
</dbReference>
<gene>
    <name evidence="11" type="ORF">OJ996_01050</name>
</gene>
<dbReference type="Gene3D" id="1.10.287.130">
    <property type="match status" value="1"/>
</dbReference>
<dbReference type="SUPFAM" id="SSF47384">
    <property type="entry name" value="Homodimeric domain of signal transducing histidine kinase"/>
    <property type="match status" value="1"/>
</dbReference>
<evidence type="ECO:0000259" key="9">
    <source>
        <dbReference type="PROSITE" id="PS50109"/>
    </source>
</evidence>
<dbReference type="Gene3D" id="3.30.565.10">
    <property type="entry name" value="Histidine kinase-like ATPase, C-terminal domain"/>
    <property type="match status" value="1"/>
</dbReference>
<dbReference type="SUPFAM" id="SSF55781">
    <property type="entry name" value="GAF domain-like"/>
    <property type="match status" value="1"/>
</dbReference>
<dbReference type="Pfam" id="PF13185">
    <property type="entry name" value="GAF_2"/>
    <property type="match status" value="1"/>
</dbReference>
<keyword evidence="8" id="KW-0472">Membrane</keyword>
<dbReference type="InterPro" id="IPR001789">
    <property type="entry name" value="Sig_transdc_resp-reg_receiver"/>
</dbReference>
<dbReference type="InterPro" id="IPR007891">
    <property type="entry name" value="CHASE3"/>
</dbReference>
<dbReference type="InterPro" id="IPR004358">
    <property type="entry name" value="Sig_transdc_His_kin-like_C"/>
</dbReference>
<sequence length="1152" mass="126549">MPNSLRPSPLPSQKAGSKVPIYIGFAAAVAFFLFSGYNAYRNTNALRKAQEQVQQTHTVITSFDTVASLLKDAETGQRGFVITGDERYLQPYYATLTAIQGEVEKMRGLTDGNVLQRDLFHQVEAQIAAKLEEMDETIRLRRDNGFEAARALVVTDRGKEAMDQLRENLAAMRREENRQRTTLIEQMEGAHSIAVSSGFVTAGLGIGLALAVLGLLQRAQTLRQKADWMQVGKLELGSVMSGERTLGALGESVLAFLSNYVDAHAGALFVRRGDYFDRVALTGVTASSEIPEQFKTGEGLLGRAVAEKAARRLDDVPDGYLRIGSGLGEGVPRNLIVLPAATDNLVNAVIELGFIHPLTPQKQEFLQQSSEQIALAVKAALYREHLQELLEETQQQSEEVQAQAEELRVSNEELEEQSHALRETQSRLELQQAELEQVNFQLSEQASTLEGQRNDLIKAKQSLESQARLVEQASRYKSDFLANMSHELRTPLNSSLILARILADNRPGNLNEEQIKYAQTIETAGNDLLNLINDVLDLSKIEAGHMEIHAEPVKPASLIETLKAIFEPIAAQKGVALHMTLDPQVPAEIETDTQRLMQVLKNLLSNAVKFTERGEVSCRITPAGPKKIRISVQDTGIGIDPEFQRSVFEPFYQADAASNRKFGGTGLGLSISRQLAWLLGGEIELQSEPGKGSTFTLTLPCIHVAPAHPMPLSNTPALPAAPVTAEIRQPATAAPTPKPVDPAKPRVIDDREQLSGSKRVILIVEDDEAFARILLDLAHEMHFHGLIATTAEEALALAPQHLPGAVILDVGLPDNSGLFVLERLKADSRTRHIPVHVVSGSDYTQTALALGAVGYMLKPVKREQLVDAFQKLEGRLNEKMRKVLVVEDDPVQLDAMKQLFGTLDVETSCAGTAAGCLALLKDGTFDCMVLDLSLPDASGFSLLETLSKEDSYSFPPVIVYTGRELAADEEQRLRRYSKSIIIKGAKSPERLLDEVTLFLHQVVSELPPEQQRMLEKSGNRDAALEGRRILIAEDDVRNVFALTSLLEGRGVKLQIARNGREAVTALERSLAEPGAAVDLVLMDIMMPEMDGITAMREIRKRPEWKKLPIIALTAKAMKNDQEACLAAGANDYLAKPLDVDKLLSLIRVWMPR</sequence>
<dbReference type="Gene3D" id="3.30.450.40">
    <property type="match status" value="1"/>
</dbReference>
<feature type="modified residue" description="4-aspartylphosphate" evidence="6">
    <location>
        <position position="809"/>
    </location>
</feature>
<dbReference type="EC" id="2.7.13.3" evidence="2"/>
<dbReference type="SMART" id="SM00065">
    <property type="entry name" value="GAF"/>
    <property type="match status" value="1"/>
</dbReference>
<evidence type="ECO:0000259" key="10">
    <source>
        <dbReference type="PROSITE" id="PS50110"/>
    </source>
</evidence>
<dbReference type="InterPro" id="IPR003018">
    <property type="entry name" value="GAF"/>
</dbReference>
<feature type="modified residue" description="4-aspartylphosphate" evidence="6">
    <location>
        <position position="1083"/>
    </location>
</feature>
<protein>
    <recommendedName>
        <fullName evidence="2">histidine kinase</fullName>
        <ecNumber evidence="2">2.7.13.3</ecNumber>
    </recommendedName>
</protein>
<dbReference type="InterPro" id="IPR003661">
    <property type="entry name" value="HisK_dim/P_dom"/>
</dbReference>
<feature type="domain" description="Histidine kinase" evidence="9">
    <location>
        <begin position="483"/>
        <end position="703"/>
    </location>
</feature>
<dbReference type="InterPro" id="IPR036890">
    <property type="entry name" value="HATPase_C_sf"/>
</dbReference>
<evidence type="ECO:0000256" key="1">
    <source>
        <dbReference type="ARBA" id="ARBA00000085"/>
    </source>
</evidence>
<dbReference type="InterPro" id="IPR036097">
    <property type="entry name" value="HisK_dim/P_sf"/>
</dbReference>
<dbReference type="InterPro" id="IPR005467">
    <property type="entry name" value="His_kinase_dom"/>
</dbReference>
<keyword evidence="3 6" id="KW-0597">Phosphoprotein</keyword>
<dbReference type="CDD" id="cd00082">
    <property type="entry name" value="HisKA"/>
    <property type="match status" value="1"/>
</dbReference>
<feature type="domain" description="Response regulatory" evidence="10">
    <location>
        <begin position="760"/>
        <end position="873"/>
    </location>
</feature>
<dbReference type="PROSITE" id="PS50109">
    <property type="entry name" value="HIS_KIN"/>
    <property type="match status" value="1"/>
</dbReference>
<evidence type="ECO:0000256" key="6">
    <source>
        <dbReference type="PROSITE-ProRule" id="PRU00169"/>
    </source>
</evidence>
<dbReference type="PANTHER" id="PTHR43047:SF72">
    <property type="entry name" value="OSMOSENSING HISTIDINE PROTEIN KINASE SLN1"/>
    <property type="match status" value="1"/>
</dbReference>
<accession>A0ABT3FX51</accession>
<keyword evidence="7" id="KW-0175">Coiled coil</keyword>
<name>A0ABT3FX51_9BACT</name>
<reference evidence="11" key="1">
    <citation type="submission" date="2022-10" db="EMBL/GenBank/DDBJ databases">
        <title>Luteolibacter sp. GHJ8, whole genome shotgun sequencing project.</title>
        <authorList>
            <person name="Zhao G."/>
            <person name="Shen L."/>
        </authorList>
    </citation>
    <scope>NUCLEOTIDE SEQUENCE</scope>
    <source>
        <strain evidence="11">GHJ8</strain>
    </source>
</reference>
<evidence type="ECO:0000256" key="3">
    <source>
        <dbReference type="ARBA" id="ARBA00022553"/>
    </source>
</evidence>
<organism evidence="11 12">
    <name type="scientific">Luteolibacter rhizosphaerae</name>
    <dbReference type="NCBI Taxonomy" id="2989719"/>
    <lineage>
        <taxon>Bacteria</taxon>
        <taxon>Pseudomonadati</taxon>
        <taxon>Verrucomicrobiota</taxon>
        <taxon>Verrucomicrobiia</taxon>
        <taxon>Verrucomicrobiales</taxon>
        <taxon>Verrucomicrobiaceae</taxon>
        <taxon>Luteolibacter</taxon>
    </lineage>
</organism>
<evidence type="ECO:0000313" key="12">
    <source>
        <dbReference type="Proteomes" id="UP001165653"/>
    </source>
</evidence>
<evidence type="ECO:0000256" key="5">
    <source>
        <dbReference type="ARBA" id="ARBA00022777"/>
    </source>
</evidence>
<dbReference type="EMBL" id="JAPDDR010000001">
    <property type="protein sequence ID" value="MCW1912138.1"/>
    <property type="molecule type" value="Genomic_DNA"/>
</dbReference>
<dbReference type="InterPro" id="IPR011006">
    <property type="entry name" value="CheY-like_superfamily"/>
</dbReference>
<evidence type="ECO:0000256" key="7">
    <source>
        <dbReference type="SAM" id="Coils"/>
    </source>
</evidence>
<keyword evidence="8" id="KW-1133">Transmembrane helix</keyword>
<dbReference type="SMART" id="SM00387">
    <property type="entry name" value="HATPase_c"/>
    <property type="match status" value="1"/>
</dbReference>
<feature type="transmembrane region" description="Helical" evidence="8">
    <location>
        <begin position="193"/>
        <end position="216"/>
    </location>
</feature>
<dbReference type="SUPFAM" id="SSF52172">
    <property type="entry name" value="CheY-like"/>
    <property type="match status" value="3"/>
</dbReference>
<dbReference type="SMART" id="SM00388">
    <property type="entry name" value="HisKA"/>
    <property type="match status" value="1"/>
</dbReference>
<dbReference type="SMART" id="SM00448">
    <property type="entry name" value="REC"/>
    <property type="match status" value="3"/>
</dbReference>
<feature type="transmembrane region" description="Helical" evidence="8">
    <location>
        <begin position="20"/>
        <end position="40"/>
    </location>
</feature>
<dbReference type="InterPro" id="IPR003594">
    <property type="entry name" value="HATPase_dom"/>
</dbReference>
<dbReference type="CDD" id="cd00156">
    <property type="entry name" value="REC"/>
    <property type="match status" value="1"/>
</dbReference>
<evidence type="ECO:0000256" key="4">
    <source>
        <dbReference type="ARBA" id="ARBA00022679"/>
    </source>
</evidence>
<dbReference type="Gene3D" id="3.40.50.2300">
    <property type="match status" value="3"/>
</dbReference>
<keyword evidence="12" id="KW-1185">Reference proteome</keyword>
<dbReference type="Proteomes" id="UP001165653">
    <property type="component" value="Unassembled WGS sequence"/>
</dbReference>
<dbReference type="CDD" id="cd17546">
    <property type="entry name" value="REC_hyHK_CKI1_RcsC-like"/>
    <property type="match status" value="1"/>
</dbReference>
<keyword evidence="4" id="KW-0808">Transferase</keyword>
<keyword evidence="8" id="KW-0812">Transmembrane</keyword>
<dbReference type="CDD" id="cd16922">
    <property type="entry name" value="HATPase_EvgS-ArcB-TorS-like"/>
    <property type="match status" value="1"/>
</dbReference>